<keyword evidence="4" id="KW-1185">Reference proteome</keyword>
<dbReference type="PANTHER" id="PTHR21847:SF1">
    <property type="entry name" value="EF-HAND CALCIUM-BINDING DOMAIN-CONTAINING PROTEIN 10"/>
    <property type="match status" value="1"/>
</dbReference>
<dbReference type="InterPro" id="IPR002048">
    <property type="entry name" value="EF_hand_dom"/>
</dbReference>
<evidence type="ECO:0000313" key="3">
    <source>
        <dbReference type="EMBL" id="KAK3279773.1"/>
    </source>
</evidence>
<dbReference type="PROSITE" id="PS00018">
    <property type="entry name" value="EF_HAND_1"/>
    <property type="match status" value="1"/>
</dbReference>
<dbReference type="Pfam" id="PF13499">
    <property type="entry name" value="EF-hand_7"/>
    <property type="match status" value="1"/>
</dbReference>
<dbReference type="Gene3D" id="1.20.890.10">
    <property type="entry name" value="cAMP-dependent protein kinase regulatory subunit, dimerization-anchoring domain"/>
    <property type="match status" value="1"/>
</dbReference>
<dbReference type="SMART" id="SM00054">
    <property type="entry name" value="EFh"/>
    <property type="match status" value="2"/>
</dbReference>
<dbReference type="Gene3D" id="1.10.238.10">
    <property type="entry name" value="EF-hand"/>
    <property type="match status" value="1"/>
</dbReference>
<dbReference type="GO" id="GO:0005509">
    <property type="term" value="F:calcium ion binding"/>
    <property type="evidence" value="ECO:0007669"/>
    <property type="project" value="InterPro"/>
</dbReference>
<evidence type="ECO:0000313" key="4">
    <source>
        <dbReference type="Proteomes" id="UP001190700"/>
    </source>
</evidence>
<dbReference type="SUPFAM" id="SSF47391">
    <property type="entry name" value="Dimerization-anchoring domain of cAMP-dependent PK regulatory subunit"/>
    <property type="match status" value="1"/>
</dbReference>
<dbReference type="InterPro" id="IPR011992">
    <property type="entry name" value="EF-hand-dom_pair"/>
</dbReference>
<comment type="caution">
    <text evidence="3">The sequence shown here is derived from an EMBL/GenBank/DDBJ whole genome shotgun (WGS) entry which is preliminary data.</text>
</comment>
<evidence type="ECO:0000259" key="2">
    <source>
        <dbReference type="PROSITE" id="PS50222"/>
    </source>
</evidence>
<reference evidence="3 4" key="1">
    <citation type="journal article" date="2015" name="Genome Biol. Evol.">
        <title>Comparative Genomics of a Bacterivorous Green Alga Reveals Evolutionary Causalities and Consequences of Phago-Mixotrophic Mode of Nutrition.</title>
        <authorList>
            <person name="Burns J.A."/>
            <person name="Paasch A."/>
            <person name="Narechania A."/>
            <person name="Kim E."/>
        </authorList>
    </citation>
    <scope>NUCLEOTIDE SEQUENCE [LARGE SCALE GENOMIC DNA]</scope>
    <source>
        <strain evidence="3 4">PLY_AMNH</strain>
    </source>
</reference>
<organism evidence="3 4">
    <name type="scientific">Cymbomonas tetramitiformis</name>
    <dbReference type="NCBI Taxonomy" id="36881"/>
    <lineage>
        <taxon>Eukaryota</taxon>
        <taxon>Viridiplantae</taxon>
        <taxon>Chlorophyta</taxon>
        <taxon>Pyramimonadophyceae</taxon>
        <taxon>Pyramimonadales</taxon>
        <taxon>Pyramimonadaceae</taxon>
        <taxon>Cymbomonas</taxon>
    </lineage>
</organism>
<dbReference type="PANTHER" id="PTHR21847">
    <property type="entry name" value="EF-HAND CALCIUM-BINDING DOMAIN-CONTAINING PROTEIN 10"/>
    <property type="match status" value="1"/>
</dbReference>
<dbReference type="EMBL" id="LGRX02004674">
    <property type="protein sequence ID" value="KAK3279773.1"/>
    <property type="molecule type" value="Genomic_DNA"/>
</dbReference>
<proteinExistence type="predicted"/>
<dbReference type="SUPFAM" id="SSF47473">
    <property type="entry name" value="EF-hand"/>
    <property type="match status" value="1"/>
</dbReference>
<dbReference type="InterPro" id="IPR018247">
    <property type="entry name" value="EF_Hand_1_Ca_BS"/>
</dbReference>
<dbReference type="InterPro" id="IPR039879">
    <property type="entry name" value="EFC10"/>
</dbReference>
<evidence type="ECO:0000256" key="1">
    <source>
        <dbReference type="ARBA" id="ARBA00022837"/>
    </source>
</evidence>
<gene>
    <name evidence="3" type="ORF">CYMTET_12350</name>
</gene>
<sequence>MRSALSEAHFWTKRTFTHIASNRVAKMSGVLLPGMAEQPIKEADQKYLEKHKIKDLMAFLLKEIITTKPKDPIQFLVDALSFEDPEMATQDKYGLSAYRKRRLLEIFHQMDKNRSGYVSYKEVQAHSSKYGGQALTESELREVFRDFDQTGDNKISEEEFLLFFSRAVQTMDNSEFDNLVMEMLD</sequence>
<dbReference type="AlphaFoldDB" id="A0AAE0GKT1"/>
<name>A0AAE0GKT1_9CHLO</name>
<dbReference type="PROSITE" id="PS50222">
    <property type="entry name" value="EF_HAND_2"/>
    <property type="match status" value="2"/>
</dbReference>
<accession>A0AAE0GKT1</accession>
<dbReference type="Proteomes" id="UP001190700">
    <property type="component" value="Unassembled WGS sequence"/>
</dbReference>
<dbReference type="CDD" id="cd00051">
    <property type="entry name" value="EFh"/>
    <property type="match status" value="1"/>
</dbReference>
<dbReference type="CDD" id="cd22961">
    <property type="entry name" value="DD_TEX55-like"/>
    <property type="match status" value="1"/>
</dbReference>
<feature type="domain" description="EF-hand" evidence="2">
    <location>
        <begin position="135"/>
        <end position="170"/>
    </location>
</feature>
<feature type="domain" description="EF-hand" evidence="2">
    <location>
        <begin position="98"/>
        <end position="133"/>
    </location>
</feature>
<protein>
    <recommendedName>
        <fullName evidence="2">EF-hand domain-containing protein</fullName>
    </recommendedName>
</protein>
<keyword evidence="1" id="KW-0106">Calcium</keyword>